<sequence>MNDKLQMAELHSALRTSFAKGWQELLIHDSSEPDLDQLTGRHSTVDPTPVALEISSFLAESTAEEYRPVSPKYNRDNEIGYIAKLQLDLRSATGERGRTLALAGVLAASLLITIGTLNWAWQRESKLLTLHQELEKVRDQVSDITSLQTRLESSEQRISETGKQLVIAEKEQLALLSSGSQQVYLVGLWSDELLRQAVSKPGAHRTTKDISNTEAKVIDKAVKRLTSTIDQLLSPEQRAVEHLAVQLQAGKLEAADQYMQTIDASQAQGSVRAKLTNARACLLTARAQRLSRAEARPLHAEAEKLFRTAGETGLAEAWLNLALLFAAENETAQAQSAAIRFCESETEPARIALVKDAFSLN</sequence>
<feature type="transmembrane region" description="Helical" evidence="1">
    <location>
        <begin position="100"/>
        <end position="121"/>
    </location>
</feature>
<dbReference type="RefSeq" id="WP_145093246.1">
    <property type="nucleotide sequence ID" value="NZ_CP036274.1"/>
</dbReference>
<protein>
    <submittedName>
        <fullName evidence="2">Uncharacterized protein</fullName>
    </submittedName>
</protein>
<name>A0A517YGX9_9BACT</name>
<keyword evidence="3" id="KW-1185">Reference proteome</keyword>
<evidence type="ECO:0000256" key="1">
    <source>
        <dbReference type="SAM" id="Phobius"/>
    </source>
</evidence>
<gene>
    <name evidence="2" type="ORF">ETAA8_45510</name>
</gene>
<organism evidence="2 3">
    <name type="scientific">Anatilimnocola aggregata</name>
    <dbReference type="NCBI Taxonomy" id="2528021"/>
    <lineage>
        <taxon>Bacteria</taxon>
        <taxon>Pseudomonadati</taxon>
        <taxon>Planctomycetota</taxon>
        <taxon>Planctomycetia</taxon>
        <taxon>Pirellulales</taxon>
        <taxon>Pirellulaceae</taxon>
        <taxon>Anatilimnocola</taxon>
    </lineage>
</organism>
<dbReference type="EMBL" id="CP036274">
    <property type="protein sequence ID" value="QDU29441.1"/>
    <property type="molecule type" value="Genomic_DNA"/>
</dbReference>
<proteinExistence type="predicted"/>
<keyword evidence="1" id="KW-1133">Transmembrane helix</keyword>
<evidence type="ECO:0000313" key="2">
    <source>
        <dbReference type="EMBL" id="QDU29441.1"/>
    </source>
</evidence>
<evidence type="ECO:0000313" key="3">
    <source>
        <dbReference type="Proteomes" id="UP000315017"/>
    </source>
</evidence>
<keyword evidence="1" id="KW-0812">Transmembrane</keyword>
<dbReference type="AlphaFoldDB" id="A0A517YGX9"/>
<accession>A0A517YGX9</accession>
<reference evidence="2 3" key="1">
    <citation type="submission" date="2019-02" db="EMBL/GenBank/DDBJ databases">
        <title>Deep-cultivation of Planctomycetes and their phenomic and genomic characterization uncovers novel biology.</title>
        <authorList>
            <person name="Wiegand S."/>
            <person name="Jogler M."/>
            <person name="Boedeker C."/>
            <person name="Pinto D."/>
            <person name="Vollmers J."/>
            <person name="Rivas-Marin E."/>
            <person name="Kohn T."/>
            <person name="Peeters S.H."/>
            <person name="Heuer A."/>
            <person name="Rast P."/>
            <person name="Oberbeckmann S."/>
            <person name="Bunk B."/>
            <person name="Jeske O."/>
            <person name="Meyerdierks A."/>
            <person name="Storesund J.E."/>
            <person name="Kallscheuer N."/>
            <person name="Luecker S."/>
            <person name="Lage O.M."/>
            <person name="Pohl T."/>
            <person name="Merkel B.J."/>
            <person name="Hornburger P."/>
            <person name="Mueller R.-W."/>
            <person name="Bruemmer F."/>
            <person name="Labrenz M."/>
            <person name="Spormann A.M."/>
            <person name="Op den Camp H."/>
            <person name="Overmann J."/>
            <person name="Amann R."/>
            <person name="Jetten M.S.M."/>
            <person name="Mascher T."/>
            <person name="Medema M.H."/>
            <person name="Devos D.P."/>
            <person name="Kaster A.-K."/>
            <person name="Ovreas L."/>
            <person name="Rohde M."/>
            <person name="Galperin M.Y."/>
            <person name="Jogler C."/>
        </authorList>
    </citation>
    <scope>NUCLEOTIDE SEQUENCE [LARGE SCALE GENOMIC DNA]</scope>
    <source>
        <strain evidence="2 3">ETA_A8</strain>
    </source>
</reference>
<keyword evidence="1" id="KW-0472">Membrane</keyword>
<dbReference type="Proteomes" id="UP000315017">
    <property type="component" value="Chromosome"/>
</dbReference>
<dbReference type="KEGG" id="aagg:ETAA8_45510"/>